<dbReference type="RefSeq" id="WP_386130038.1">
    <property type="nucleotide sequence ID" value="NZ_JBHTJL010000009.1"/>
</dbReference>
<organism evidence="1 2">
    <name type="scientific">Winogradskyella litorisediminis</name>
    <dbReference type="NCBI Taxonomy" id="1156618"/>
    <lineage>
        <taxon>Bacteria</taxon>
        <taxon>Pseudomonadati</taxon>
        <taxon>Bacteroidota</taxon>
        <taxon>Flavobacteriia</taxon>
        <taxon>Flavobacteriales</taxon>
        <taxon>Flavobacteriaceae</taxon>
        <taxon>Winogradskyella</taxon>
    </lineage>
</organism>
<dbReference type="SUPFAM" id="SSF50242">
    <property type="entry name" value="TIMP-like"/>
    <property type="match status" value="1"/>
</dbReference>
<proteinExistence type="predicted"/>
<dbReference type="EMBL" id="JBHTJL010000009">
    <property type="protein sequence ID" value="MFD1063348.1"/>
    <property type="molecule type" value="Genomic_DNA"/>
</dbReference>
<dbReference type="InterPro" id="IPR008993">
    <property type="entry name" value="TIMP-like_OB-fold"/>
</dbReference>
<protein>
    <recommendedName>
        <fullName evidence="3">Tissue inhibitor of metalloproteinase</fullName>
    </recommendedName>
</protein>
<dbReference type="Gene3D" id="2.40.50.120">
    <property type="match status" value="1"/>
</dbReference>
<comment type="caution">
    <text evidence="1">The sequence shown here is derived from an EMBL/GenBank/DDBJ whole genome shotgun (WGS) entry which is preliminary data.</text>
</comment>
<evidence type="ECO:0008006" key="3">
    <source>
        <dbReference type="Google" id="ProtNLM"/>
    </source>
</evidence>
<evidence type="ECO:0000313" key="2">
    <source>
        <dbReference type="Proteomes" id="UP001597013"/>
    </source>
</evidence>
<reference evidence="2" key="1">
    <citation type="journal article" date="2019" name="Int. J. Syst. Evol. Microbiol.">
        <title>The Global Catalogue of Microorganisms (GCM) 10K type strain sequencing project: providing services to taxonomists for standard genome sequencing and annotation.</title>
        <authorList>
            <consortium name="The Broad Institute Genomics Platform"/>
            <consortium name="The Broad Institute Genome Sequencing Center for Infectious Disease"/>
            <person name="Wu L."/>
            <person name="Ma J."/>
        </authorList>
    </citation>
    <scope>NUCLEOTIDE SEQUENCE [LARGE SCALE GENOMIC DNA]</scope>
    <source>
        <strain evidence="2">CCUG 62215</strain>
    </source>
</reference>
<sequence>MKVIFFSLFIFSTSFFCDCKTIGYINESSREDLLLQDEFKTSEIIFFGKYLGDKNFEIIELHRGEKLKNSHLISEKEQITTCDFFFEKNKKYIIFGLLDEQQKLVTSVCNANREI</sequence>
<gene>
    <name evidence="1" type="ORF">ACFQ1Q_08815</name>
</gene>
<dbReference type="Proteomes" id="UP001597013">
    <property type="component" value="Unassembled WGS sequence"/>
</dbReference>
<keyword evidence="2" id="KW-1185">Reference proteome</keyword>
<name>A0ABW3N6P7_9FLAO</name>
<evidence type="ECO:0000313" key="1">
    <source>
        <dbReference type="EMBL" id="MFD1063348.1"/>
    </source>
</evidence>
<accession>A0ABW3N6P7</accession>